<dbReference type="SUPFAM" id="SSF46785">
    <property type="entry name" value="Winged helix' DNA-binding domain"/>
    <property type="match status" value="1"/>
</dbReference>
<evidence type="ECO:0000256" key="2">
    <source>
        <dbReference type="ARBA" id="ARBA00023015"/>
    </source>
</evidence>
<dbReference type="PRINTS" id="PR00039">
    <property type="entry name" value="HTHLYSR"/>
</dbReference>
<accession>A0A7Y9LMY2</accession>
<keyword evidence="4" id="KW-0804">Transcription</keyword>
<organism evidence="6 7">
    <name type="scientific">Pigmentiphaga litoralis</name>
    <dbReference type="NCBI Taxonomy" id="516702"/>
    <lineage>
        <taxon>Bacteria</taxon>
        <taxon>Pseudomonadati</taxon>
        <taxon>Pseudomonadota</taxon>
        <taxon>Betaproteobacteria</taxon>
        <taxon>Burkholderiales</taxon>
        <taxon>Alcaligenaceae</taxon>
        <taxon>Pigmentiphaga</taxon>
    </lineage>
</organism>
<evidence type="ECO:0000256" key="1">
    <source>
        <dbReference type="ARBA" id="ARBA00009437"/>
    </source>
</evidence>
<dbReference type="GO" id="GO:0000976">
    <property type="term" value="F:transcription cis-regulatory region binding"/>
    <property type="evidence" value="ECO:0007669"/>
    <property type="project" value="TreeGrafter"/>
</dbReference>
<sequence>MKLQQIRAFCVVVDEAMSISRAARVLCMTQPAVSKQIKQLEDSLGATLLVRSKSRLLGLTDVGEDVLRSARAMLAAAQDIGLIVSDHQHRAQGRLVIATTHTHARYALQDIIPSFARRHPEIALNIVQANPSEISDLVLTGQADLGISTLPPALPPSVVAIACYTFKHVLIGPPDHAVFDGPITLETMAAYPLITYSEQHAIGRRLIQAFDDAGLAPKIAVRGTDVEVMKYYASIGLGLAVIPVIAYASDLDRNLTAAPIDHLFPTSTVYVVARRGAYWPRHQYDFVETVTPGLTRDKVDEAMSGAMAVEG</sequence>
<dbReference type="InterPro" id="IPR000847">
    <property type="entry name" value="LysR_HTH_N"/>
</dbReference>
<evidence type="ECO:0000256" key="3">
    <source>
        <dbReference type="ARBA" id="ARBA00023125"/>
    </source>
</evidence>
<dbReference type="InterPro" id="IPR005119">
    <property type="entry name" value="LysR_subst-bd"/>
</dbReference>
<dbReference type="Pfam" id="PF00126">
    <property type="entry name" value="HTH_1"/>
    <property type="match status" value="1"/>
</dbReference>
<dbReference type="EMBL" id="JACBYR010000001">
    <property type="protein sequence ID" value="NYE82740.1"/>
    <property type="molecule type" value="Genomic_DNA"/>
</dbReference>
<evidence type="ECO:0000313" key="7">
    <source>
        <dbReference type="Proteomes" id="UP000542125"/>
    </source>
</evidence>
<dbReference type="Proteomes" id="UP000542125">
    <property type="component" value="Unassembled WGS sequence"/>
</dbReference>
<name>A0A7Y9LMY2_9BURK</name>
<dbReference type="PANTHER" id="PTHR30126">
    <property type="entry name" value="HTH-TYPE TRANSCRIPTIONAL REGULATOR"/>
    <property type="match status" value="1"/>
</dbReference>
<feature type="domain" description="HTH lysR-type" evidence="5">
    <location>
        <begin position="1"/>
        <end position="59"/>
    </location>
</feature>
<dbReference type="GO" id="GO:0019344">
    <property type="term" value="P:cysteine biosynthetic process"/>
    <property type="evidence" value="ECO:0007669"/>
    <property type="project" value="TreeGrafter"/>
</dbReference>
<dbReference type="Gene3D" id="3.40.190.10">
    <property type="entry name" value="Periplasmic binding protein-like II"/>
    <property type="match status" value="2"/>
</dbReference>
<protein>
    <submittedName>
        <fullName evidence="6">DNA-binding transcriptional LysR family regulator</fullName>
    </submittedName>
</protein>
<dbReference type="Pfam" id="PF03466">
    <property type="entry name" value="LysR_substrate"/>
    <property type="match status" value="1"/>
</dbReference>
<reference evidence="6 7" key="1">
    <citation type="submission" date="2020-07" db="EMBL/GenBank/DDBJ databases">
        <title>Genomic Encyclopedia of Type Strains, Phase IV (KMG-V): Genome sequencing to study the core and pangenomes of soil and plant-associated prokaryotes.</title>
        <authorList>
            <person name="Whitman W."/>
        </authorList>
    </citation>
    <scope>NUCLEOTIDE SEQUENCE [LARGE SCALE GENOMIC DNA]</scope>
    <source>
        <strain evidence="6 7">SAS40</strain>
    </source>
</reference>
<gene>
    <name evidence="6" type="ORF">FHW18_002011</name>
</gene>
<keyword evidence="2" id="KW-0805">Transcription regulation</keyword>
<dbReference type="GO" id="GO:0003700">
    <property type="term" value="F:DNA-binding transcription factor activity"/>
    <property type="evidence" value="ECO:0007669"/>
    <property type="project" value="InterPro"/>
</dbReference>
<dbReference type="PANTHER" id="PTHR30126:SF6">
    <property type="entry name" value="HTH-TYPE TRANSCRIPTIONAL REGULATOR CYSB-RELATED"/>
    <property type="match status" value="1"/>
</dbReference>
<proteinExistence type="inferred from homology"/>
<dbReference type="InterPro" id="IPR036388">
    <property type="entry name" value="WH-like_DNA-bd_sf"/>
</dbReference>
<dbReference type="PROSITE" id="PS50931">
    <property type="entry name" value="HTH_LYSR"/>
    <property type="match status" value="1"/>
</dbReference>
<dbReference type="InterPro" id="IPR036390">
    <property type="entry name" value="WH_DNA-bd_sf"/>
</dbReference>
<dbReference type="FunFam" id="1.10.10.10:FF:000001">
    <property type="entry name" value="LysR family transcriptional regulator"/>
    <property type="match status" value="1"/>
</dbReference>
<keyword evidence="3 6" id="KW-0238">DNA-binding</keyword>
<evidence type="ECO:0000313" key="6">
    <source>
        <dbReference type="EMBL" id="NYE82740.1"/>
    </source>
</evidence>
<evidence type="ECO:0000256" key="4">
    <source>
        <dbReference type="ARBA" id="ARBA00023163"/>
    </source>
</evidence>
<evidence type="ECO:0000259" key="5">
    <source>
        <dbReference type="PROSITE" id="PS50931"/>
    </source>
</evidence>
<comment type="similarity">
    <text evidence="1">Belongs to the LysR transcriptional regulatory family.</text>
</comment>
<dbReference type="RefSeq" id="WP_179585866.1">
    <property type="nucleotide sequence ID" value="NZ_JACBYR010000001.1"/>
</dbReference>
<keyword evidence="7" id="KW-1185">Reference proteome</keyword>
<comment type="caution">
    <text evidence="6">The sequence shown here is derived from an EMBL/GenBank/DDBJ whole genome shotgun (WGS) entry which is preliminary data.</text>
</comment>
<dbReference type="SUPFAM" id="SSF53850">
    <property type="entry name" value="Periplasmic binding protein-like II"/>
    <property type="match status" value="1"/>
</dbReference>
<dbReference type="Gene3D" id="1.10.10.10">
    <property type="entry name" value="Winged helix-like DNA-binding domain superfamily/Winged helix DNA-binding domain"/>
    <property type="match status" value="1"/>
</dbReference>
<dbReference type="AlphaFoldDB" id="A0A7Y9LMY2"/>